<feature type="region of interest" description="Disordered" evidence="1">
    <location>
        <begin position="343"/>
        <end position="381"/>
    </location>
</feature>
<dbReference type="WBParaSite" id="maker-unitig_38348-snap-gene-0.2-mRNA-1">
    <property type="protein sequence ID" value="maker-unitig_38348-snap-gene-0.2-mRNA-1"/>
    <property type="gene ID" value="maker-unitig_38348-snap-gene-0.2"/>
</dbReference>
<dbReference type="Proteomes" id="UP000095280">
    <property type="component" value="Unplaced"/>
</dbReference>
<dbReference type="PANTHER" id="PTHR14149">
    <property type="entry name" value="RAS GTPASE-ACTIVATING PROTEIN WITH IQ MOTIF"/>
    <property type="match status" value="1"/>
</dbReference>
<feature type="region of interest" description="Disordered" evidence="1">
    <location>
        <begin position="400"/>
        <end position="432"/>
    </location>
</feature>
<feature type="region of interest" description="Disordered" evidence="1">
    <location>
        <begin position="152"/>
        <end position="179"/>
    </location>
</feature>
<dbReference type="GO" id="GO:1903479">
    <property type="term" value="P:mitotic actomyosin contractile ring assembly actin filament organization"/>
    <property type="evidence" value="ECO:0007669"/>
    <property type="project" value="TreeGrafter"/>
</dbReference>
<accession>A0A1I8FL13</accession>
<feature type="compositionally biased region" description="Low complexity" evidence="1">
    <location>
        <begin position="155"/>
        <end position="164"/>
    </location>
</feature>
<dbReference type="PANTHER" id="PTHR14149:SF14">
    <property type="entry name" value="CALPONIN-HOMOLOGY (CH) DOMAIN-CONTAINING PROTEIN"/>
    <property type="match status" value="1"/>
</dbReference>
<dbReference type="GO" id="GO:0005096">
    <property type="term" value="F:GTPase activator activity"/>
    <property type="evidence" value="ECO:0007669"/>
    <property type="project" value="TreeGrafter"/>
</dbReference>
<name>A0A1I8FL13_9PLAT</name>
<dbReference type="GO" id="GO:0005516">
    <property type="term" value="F:calmodulin binding"/>
    <property type="evidence" value="ECO:0007669"/>
    <property type="project" value="TreeGrafter"/>
</dbReference>
<dbReference type="AlphaFoldDB" id="A0A1I8FL13"/>
<feature type="compositionally biased region" description="Gly residues" evidence="1">
    <location>
        <begin position="353"/>
        <end position="365"/>
    </location>
</feature>
<organism evidence="2 3">
    <name type="scientific">Macrostomum lignano</name>
    <dbReference type="NCBI Taxonomy" id="282301"/>
    <lineage>
        <taxon>Eukaryota</taxon>
        <taxon>Metazoa</taxon>
        <taxon>Spiralia</taxon>
        <taxon>Lophotrochozoa</taxon>
        <taxon>Platyhelminthes</taxon>
        <taxon>Rhabditophora</taxon>
        <taxon>Macrostomorpha</taxon>
        <taxon>Macrostomida</taxon>
        <taxon>Macrostomidae</taxon>
        <taxon>Macrostomum</taxon>
    </lineage>
</organism>
<dbReference type="Gene3D" id="2.40.128.80">
    <property type="entry name" value="Cathepsin C, exclusion domain"/>
    <property type="match status" value="1"/>
</dbReference>
<dbReference type="GO" id="GO:0005938">
    <property type="term" value="C:cell cortex"/>
    <property type="evidence" value="ECO:0007669"/>
    <property type="project" value="TreeGrafter"/>
</dbReference>
<evidence type="ECO:0000313" key="3">
    <source>
        <dbReference type="WBParaSite" id="maker-unitig_38348-snap-gene-0.2-mRNA-1"/>
    </source>
</evidence>
<proteinExistence type="predicted"/>
<evidence type="ECO:0000313" key="2">
    <source>
        <dbReference type="Proteomes" id="UP000095280"/>
    </source>
</evidence>
<dbReference type="InterPro" id="IPR036496">
    <property type="entry name" value="CathepsinC_exc_dom_sf"/>
</dbReference>
<keyword evidence="2" id="KW-1185">Reference proteome</keyword>
<evidence type="ECO:0000256" key="1">
    <source>
        <dbReference type="SAM" id="MobiDB-lite"/>
    </source>
</evidence>
<reference evidence="3" key="1">
    <citation type="submission" date="2016-11" db="UniProtKB">
        <authorList>
            <consortium name="WormBaseParasite"/>
        </authorList>
    </citation>
    <scope>IDENTIFICATION</scope>
</reference>
<protein>
    <submittedName>
        <fullName evidence="3">CathepsinC_exc domain-containing protein</fullName>
    </submittedName>
</protein>
<dbReference type="GO" id="GO:0051015">
    <property type="term" value="F:actin filament binding"/>
    <property type="evidence" value="ECO:0007669"/>
    <property type="project" value="TreeGrafter"/>
</dbReference>
<dbReference type="SUPFAM" id="SSF75001">
    <property type="entry name" value="Dipeptidyl peptidase I (cathepsin C), exclusion domain"/>
    <property type="match status" value="1"/>
</dbReference>
<sequence>TQPVYLTSSLQQTPESLPLLQLFNYLEGDREQYLYMRLFCSALPQELARLYRPAEPPAEVYAALAGREGDGEAVCLLVCPIRRSSSRRFASRLDANVRALRQTAGQFVRALTQCRLPYSVRVSGQMHSRIPVITRFISPMLASAGVARRYRRRQPAAADAGATAHPRQHSPPGSGWIFRPSLTDRGPDPLAEILDELERVSPTAPVRCCRPAFVVVVVSQSGRVTLHLSPRHDPLDLDYLSRADRPGHAWPLRTKRLLVDILLSWPCRPALDELIRSTSRRRPRASARVAVEIAGAPRTAGADWHGWRSRRAACRSNAKKSRVLEALDRLAGGDAAWSVDRAAPGSWPMTSGSGTGQSGAGGGRSWPGCTPPGSGWPGNGAFQEEQADYYARATVRPAYAVSTPPGSQRRKLQPARASRVGSGGSQQQQQKQVKYTAAEAAQAGHCARNRRLSPGAASGCSHEGAATIHVFNRAGVNVNLLLHLINKKFYTKAQQLYCFLTAVAALIGLCSADTPRPANCSYADALGTWQIWESERYGGNSSISCNGQAHYKYSLNVTLQYPDQAVDSFGNVRLLDSGLQS</sequence>